<name>A0AAV2LG67_KNICA</name>
<evidence type="ECO:0000313" key="2">
    <source>
        <dbReference type="EMBL" id="CAL1600516.1"/>
    </source>
</evidence>
<protein>
    <submittedName>
        <fullName evidence="2">Uncharacterized protein</fullName>
    </submittedName>
</protein>
<organism evidence="2 3">
    <name type="scientific">Knipowitschia caucasica</name>
    <name type="common">Caucasian dwarf goby</name>
    <name type="synonym">Pomatoschistus caucasicus</name>
    <dbReference type="NCBI Taxonomy" id="637954"/>
    <lineage>
        <taxon>Eukaryota</taxon>
        <taxon>Metazoa</taxon>
        <taxon>Chordata</taxon>
        <taxon>Craniata</taxon>
        <taxon>Vertebrata</taxon>
        <taxon>Euteleostomi</taxon>
        <taxon>Actinopterygii</taxon>
        <taxon>Neopterygii</taxon>
        <taxon>Teleostei</taxon>
        <taxon>Neoteleostei</taxon>
        <taxon>Acanthomorphata</taxon>
        <taxon>Gobiaria</taxon>
        <taxon>Gobiiformes</taxon>
        <taxon>Gobioidei</taxon>
        <taxon>Gobiidae</taxon>
        <taxon>Gobiinae</taxon>
        <taxon>Knipowitschia</taxon>
    </lineage>
</organism>
<evidence type="ECO:0000256" key="1">
    <source>
        <dbReference type="SAM" id="MobiDB-lite"/>
    </source>
</evidence>
<dbReference type="Proteomes" id="UP001497482">
    <property type="component" value="Chromosome 3"/>
</dbReference>
<accession>A0AAV2LG67</accession>
<reference evidence="2 3" key="1">
    <citation type="submission" date="2024-04" db="EMBL/GenBank/DDBJ databases">
        <authorList>
            <person name="Waldvogel A.-M."/>
            <person name="Schoenle A."/>
        </authorList>
    </citation>
    <scope>NUCLEOTIDE SEQUENCE [LARGE SCALE GENOMIC DNA]</scope>
</reference>
<dbReference type="AlphaFoldDB" id="A0AAV2LG67"/>
<feature type="region of interest" description="Disordered" evidence="1">
    <location>
        <begin position="34"/>
        <end position="60"/>
    </location>
</feature>
<evidence type="ECO:0000313" key="3">
    <source>
        <dbReference type="Proteomes" id="UP001497482"/>
    </source>
</evidence>
<dbReference type="Gene3D" id="3.30.250.20">
    <property type="entry name" value="L1 transposable element, C-terminal domain"/>
    <property type="match status" value="1"/>
</dbReference>
<gene>
    <name evidence="2" type="ORF">KC01_LOCUS28606</name>
</gene>
<feature type="compositionally biased region" description="Polar residues" evidence="1">
    <location>
        <begin position="38"/>
        <end position="51"/>
    </location>
</feature>
<proteinExistence type="predicted"/>
<dbReference type="EMBL" id="OZ035825">
    <property type="protein sequence ID" value="CAL1600516.1"/>
    <property type="molecule type" value="Genomic_DNA"/>
</dbReference>
<sequence length="131" mass="14724">MSLPQQARRRLHWVVPLREPGLKRPRDSCLQAVGAGTAASQPLSESASKPSQRLLRNPSQGLSRCLNIPPTVRLIRRGFNDVCTELIKRKVRFKMAFPAVLLFEINGMKKSFTEPKRARAFLGSTVTNENK</sequence>
<keyword evidence="3" id="KW-1185">Reference proteome</keyword>
<dbReference type="InterPro" id="IPR042566">
    <property type="entry name" value="L1_C"/>
</dbReference>